<evidence type="ECO:0000313" key="2">
    <source>
        <dbReference type="EMBL" id="MFD2724776.1"/>
    </source>
</evidence>
<organism evidence="2 3">
    <name type="scientific">Hyunsoonleella rubra</name>
    <dbReference type="NCBI Taxonomy" id="1737062"/>
    <lineage>
        <taxon>Bacteria</taxon>
        <taxon>Pseudomonadati</taxon>
        <taxon>Bacteroidota</taxon>
        <taxon>Flavobacteriia</taxon>
        <taxon>Flavobacteriales</taxon>
        <taxon>Flavobacteriaceae</taxon>
    </lineage>
</organism>
<dbReference type="InterPro" id="IPR051690">
    <property type="entry name" value="PseI-like"/>
</dbReference>
<evidence type="ECO:0000313" key="3">
    <source>
        <dbReference type="Proteomes" id="UP001597476"/>
    </source>
</evidence>
<evidence type="ECO:0000259" key="1">
    <source>
        <dbReference type="Pfam" id="PF03102"/>
    </source>
</evidence>
<dbReference type="SUPFAM" id="SSF53448">
    <property type="entry name" value="Nucleotide-diphospho-sugar transferases"/>
    <property type="match status" value="1"/>
</dbReference>
<dbReference type="EMBL" id="JBHULY010000005">
    <property type="protein sequence ID" value="MFD2724776.1"/>
    <property type="molecule type" value="Genomic_DNA"/>
</dbReference>
<accession>A0ABW5T9I9</accession>
<name>A0ABW5T9I9_9FLAO</name>
<protein>
    <submittedName>
        <fullName evidence="2">N-acetylneuraminate synthase family protein</fullName>
    </submittedName>
</protein>
<keyword evidence="3" id="KW-1185">Reference proteome</keyword>
<dbReference type="InterPro" id="IPR013132">
    <property type="entry name" value="PseI/NeuA/B-like_N"/>
</dbReference>
<dbReference type="Gene3D" id="3.90.550.10">
    <property type="entry name" value="Spore Coat Polysaccharide Biosynthesis Protein SpsA, Chain A"/>
    <property type="match status" value="1"/>
</dbReference>
<gene>
    <name evidence="2" type="ORF">ACFSR8_01010</name>
</gene>
<dbReference type="Pfam" id="PF02348">
    <property type="entry name" value="CTP_transf_3"/>
    <property type="match status" value="1"/>
</dbReference>
<dbReference type="RefSeq" id="WP_380288146.1">
    <property type="nucleotide sequence ID" value="NZ_JBHULY010000005.1"/>
</dbReference>
<dbReference type="PANTHER" id="PTHR42966">
    <property type="entry name" value="N-ACETYLNEURAMINATE SYNTHASE"/>
    <property type="match status" value="1"/>
</dbReference>
<dbReference type="InterPro" id="IPR013785">
    <property type="entry name" value="Aldolase_TIM"/>
</dbReference>
<comment type="caution">
    <text evidence="2">The sequence shown here is derived from an EMBL/GenBank/DDBJ whole genome shotgun (WGS) entry which is preliminary data.</text>
</comment>
<proteinExistence type="predicted"/>
<dbReference type="Pfam" id="PF03102">
    <property type="entry name" value="NeuB"/>
    <property type="match status" value="1"/>
</dbReference>
<dbReference type="InterPro" id="IPR029044">
    <property type="entry name" value="Nucleotide-diphossugar_trans"/>
</dbReference>
<sequence length="554" mass="64301">MKVIAESAFNHNGSLDYLKQLALEAKNNGTDFFTVQVMDVSAFCVKEYSKYDIYKENTLSFNEWKEFFVFAKQIELDVIPCILDIPSLDLCLDHDFNLLKIHATDITNISLLERLVALNNVDLILETQCATNLEINFAINKLGDRVKCLIHGFSNYPTEIEDLNLNTLDYFKEYFPQYKIGLADHSLDTEKIPLMALAKGCSFLEKHITLTRNNRNFDYQVSLYPNEFGAMISNIKHYEKALGIKMKHPMESELKYRDVMYKKVLESGNYMRADKGMDFMTHRLDSLDSQKVGVALIARLKSKRLPLKVLKPFHDTFVIDFLYKRLKMSKKLTSVFLATSPLNEDQELVKFAQEHDHCVFLGHPVSVIDRMLSLALEEELGAIFRVTGDNPFTDIDFIDEMIQLMWDNNLDYVRVNNVPFGVSAELFSTKYLWKLYLGMENPMMSEYLTQFVLEDETARKGCLDIESEVENLKYINLSIDYPADLDRAYTLIEELNSDNLYHISFSDIIKRIDKLEREDENKMIKLAGGEEIKFSDFLSKLANQEYIIRKKIKF</sequence>
<dbReference type="Proteomes" id="UP001597476">
    <property type="component" value="Unassembled WGS sequence"/>
</dbReference>
<feature type="domain" description="PseI/NeuA/B-like" evidence="1">
    <location>
        <begin position="47"/>
        <end position="245"/>
    </location>
</feature>
<dbReference type="SUPFAM" id="SSF51569">
    <property type="entry name" value="Aldolase"/>
    <property type="match status" value="1"/>
</dbReference>
<dbReference type="InterPro" id="IPR003329">
    <property type="entry name" value="Cytidylyl_trans"/>
</dbReference>
<reference evidence="3" key="1">
    <citation type="journal article" date="2019" name="Int. J. Syst. Evol. Microbiol.">
        <title>The Global Catalogue of Microorganisms (GCM) 10K type strain sequencing project: providing services to taxonomists for standard genome sequencing and annotation.</title>
        <authorList>
            <consortium name="The Broad Institute Genomics Platform"/>
            <consortium name="The Broad Institute Genome Sequencing Center for Infectious Disease"/>
            <person name="Wu L."/>
            <person name="Ma J."/>
        </authorList>
    </citation>
    <scope>NUCLEOTIDE SEQUENCE [LARGE SCALE GENOMIC DNA]</scope>
    <source>
        <strain evidence="3">KCTC 42398</strain>
    </source>
</reference>
<dbReference type="Gene3D" id="3.20.20.70">
    <property type="entry name" value="Aldolase class I"/>
    <property type="match status" value="1"/>
</dbReference>
<dbReference type="PANTHER" id="PTHR42966:SF1">
    <property type="entry name" value="SIALIC ACID SYNTHASE"/>
    <property type="match status" value="1"/>
</dbReference>